<evidence type="ECO:0000256" key="1">
    <source>
        <dbReference type="ARBA" id="ARBA00004141"/>
    </source>
</evidence>
<dbReference type="GO" id="GO:0016887">
    <property type="term" value="F:ATP hydrolysis activity"/>
    <property type="evidence" value="ECO:0007669"/>
    <property type="project" value="InterPro"/>
</dbReference>
<dbReference type="Pfam" id="PF00005">
    <property type="entry name" value="ABC_tran"/>
    <property type="match status" value="1"/>
</dbReference>
<dbReference type="InterPro" id="IPR000253">
    <property type="entry name" value="FHA_dom"/>
</dbReference>
<name>A0A895YEW5_9ACTN</name>
<dbReference type="EMBL" id="CP070499">
    <property type="protein sequence ID" value="QSB14682.1"/>
    <property type="molecule type" value="Genomic_DNA"/>
</dbReference>
<evidence type="ECO:0000256" key="9">
    <source>
        <dbReference type="SAM" id="MobiDB-lite"/>
    </source>
</evidence>
<feature type="compositionally biased region" description="Pro residues" evidence="9">
    <location>
        <begin position="128"/>
        <end position="189"/>
    </location>
</feature>
<dbReference type="SUPFAM" id="SSF49879">
    <property type="entry name" value="SMAD/FHA domain"/>
    <property type="match status" value="2"/>
</dbReference>
<dbReference type="InterPro" id="IPR013525">
    <property type="entry name" value="ABC2_TM"/>
</dbReference>
<feature type="compositionally biased region" description="Low complexity" evidence="9">
    <location>
        <begin position="115"/>
        <end position="127"/>
    </location>
</feature>
<feature type="domain" description="FHA" evidence="11">
    <location>
        <begin position="192"/>
        <end position="241"/>
    </location>
</feature>
<evidence type="ECO:0000259" key="12">
    <source>
        <dbReference type="PROSITE" id="PS50893"/>
    </source>
</evidence>
<dbReference type="GO" id="GO:0005524">
    <property type="term" value="F:ATP binding"/>
    <property type="evidence" value="ECO:0007669"/>
    <property type="project" value="UniProtKB-KW"/>
</dbReference>
<feature type="domain" description="ABC transporter" evidence="12">
    <location>
        <begin position="277"/>
        <end position="511"/>
    </location>
</feature>
<keyword evidence="3" id="KW-0597">Phosphoprotein</keyword>
<dbReference type="PROSITE" id="PS50006">
    <property type="entry name" value="FHA_DOMAIN"/>
    <property type="match status" value="2"/>
</dbReference>
<feature type="transmembrane region" description="Helical" evidence="10">
    <location>
        <begin position="655"/>
        <end position="676"/>
    </location>
</feature>
<keyword evidence="14" id="KW-1185">Reference proteome</keyword>
<evidence type="ECO:0000256" key="5">
    <source>
        <dbReference type="ARBA" id="ARBA00022741"/>
    </source>
</evidence>
<dbReference type="InterPro" id="IPR008984">
    <property type="entry name" value="SMAD_FHA_dom_sf"/>
</dbReference>
<feature type="transmembrane region" description="Helical" evidence="10">
    <location>
        <begin position="610"/>
        <end position="631"/>
    </location>
</feature>
<dbReference type="PANTHER" id="PTHR48041">
    <property type="entry name" value="ABC TRANSPORTER G FAMILY MEMBER 28"/>
    <property type="match status" value="1"/>
</dbReference>
<evidence type="ECO:0000259" key="11">
    <source>
        <dbReference type="PROSITE" id="PS50006"/>
    </source>
</evidence>
<feature type="region of interest" description="Disordered" evidence="9">
    <location>
        <begin position="111"/>
        <end position="197"/>
    </location>
</feature>
<dbReference type="GO" id="GO:0140359">
    <property type="term" value="F:ABC-type transporter activity"/>
    <property type="evidence" value="ECO:0007669"/>
    <property type="project" value="InterPro"/>
</dbReference>
<protein>
    <submittedName>
        <fullName evidence="13">FHA domain-containing protein</fullName>
    </submittedName>
</protein>
<dbReference type="Pfam" id="PF00498">
    <property type="entry name" value="FHA"/>
    <property type="match status" value="2"/>
</dbReference>
<feature type="transmembrane region" description="Helical" evidence="10">
    <location>
        <begin position="725"/>
        <end position="748"/>
    </location>
</feature>
<proteinExistence type="predicted"/>
<reference evidence="13" key="1">
    <citation type="submission" date="2021-02" db="EMBL/GenBank/DDBJ databases">
        <title>Natrosporangium hydrolyticum gen. nov., sp. nov, a haloalkaliphilic actinobacterium from a soda solonchak soil.</title>
        <authorList>
            <person name="Sorokin D.Y."/>
            <person name="Khijniak T.V."/>
            <person name="Zakharycheva A.P."/>
            <person name="Boueva O.V."/>
            <person name="Ariskina E.V."/>
            <person name="Hahnke R.L."/>
            <person name="Bunk B."/>
            <person name="Sproer C."/>
            <person name="Schumann P."/>
            <person name="Evtushenko L.I."/>
            <person name="Kublanov I.V."/>
        </authorList>
    </citation>
    <scope>NUCLEOTIDE SEQUENCE</scope>
    <source>
        <strain evidence="13">DSM 106523</strain>
    </source>
</reference>
<evidence type="ECO:0000256" key="4">
    <source>
        <dbReference type="ARBA" id="ARBA00022692"/>
    </source>
</evidence>
<feature type="transmembrane region" description="Helical" evidence="10">
    <location>
        <begin position="688"/>
        <end position="713"/>
    </location>
</feature>
<dbReference type="SMART" id="SM00240">
    <property type="entry name" value="FHA"/>
    <property type="match status" value="2"/>
</dbReference>
<organism evidence="13 14">
    <name type="scientific">Natronosporangium hydrolyticum</name>
    <dbReference type="NCBI Taxonomy" id="2811111"/>
    <lineage>
        <taxon>Bacteria</taxon>
        <taxon>Bacillati</taxon>
        <taxon>Actinomycetota</taxon>
        <taxon>Actinomycetes</taxon>
        <taxon>Micromonosporales</taxon>
        <taxon>Micromonosporaceae</taxon>
        <taxon>Natronosporangium</taxon>
    </lineage>
</organism>
<evidence type="ECO:0000256" key="10">
    <source>
        <dbReference type="SAM" id="Phobius"/>
    </source>
</evidence>
<keyword evidence="7 10" id="KW-1133">Transmembrane helix</keyword>
<accession>A0A895YEW5</accession>
<dbReference type="SMART" id="SM00382">
    <property type="entry name" value="AAA"/>
    <property type="match status" value="1"/>
</dbReference>
<keyword evidence="5" id="KW-0547">Nucleotide-binding</keyword>
<feature type="domain" description="FHA" evidence="11">
    <location>
        <begin position="27"/>
        <end position="76"/>
    </location>
</feature>
<dbReference type="SUPFAM" id="SSF52540">
    <property type="entry name" value="P-loop containing nucleoside triphosphate hydrolases"/>
    <property type="match status" value="1"/>
</dbReference>
<dbReference type="Gene3D" id="3.40.50.300">
    <property type="entry name" value="P-loop containing nucleotide triphosphate hydrolases"/>
    <property type="match status" value="1"/>
</dbReference>
<dbReference type="CDD" id="cd00060">
    <property type="entry name" value="FHA"/>
    <property type="match status" value="1"/>
</dbReference>
<keyword evidence="6" id="KW-0067">ATP-binding</keyword>
<dbReference type="Gene3D" id="2.60.200.20">
    <property type="match status" value="2"/>
</dbReference>
<evidence type="ECO:0000256" key="3">
    <source>
        <dbReference type="ARBA" id="ARBA00022553"/>
    </source>
</evidence>
<comment type="subcellular location">
    <subcellularLocation>
        <location evidence="1">Membrane</location>
        <topology evidence="1">Multi-pass membrane protein</topology>
    </subcellularLocation>
</comment>
<feature type="transmembrane region" description="Helical" evidence="10">
    <location>
        <begin position="788"/>
        <end position="807"/>
    </location>
</feature>
<feature type="transmembrane region" description="Helical" evidence="10">
    <location>
        <begin position="571"/>
        <end position="590"/>
    </location>
</feature>
<dbReference type="Proteomes" id="UP000662857">
    <property type="component" value="Chromosome"/>
</dbReference>
<keyword evidence="2" id="KW-0813">Transport</keyword>
<dbReference type="KEGG" id="nhy:JQS43_25030"/>
<dbReference type="PRINTS" id="PR01217">
    <property type="entry name" value="PRICHEXTENSN"/>
</dbReference>
<dbReference type="InterPro" id="IPR027417">
    <property type="entry name" value="P-loop_NTPase"/>
</dbReference>
<dbReference type="PROSITE" id="PS50893">
    <property type="entry name" value="ABC_TRANSPORTER_2"/>
    <property type="match status" value="1"/>
</dbReference>
<keyword evidence="4 10" id="KW-0812">Transmembrane</keyword>
<dbReference type="RefSeq" id="WP_239676833.1">
    <property type="nucleotide sequence ID" value="NZ_CP070499.1"/>
</dbReference>
<dbReference type="InterPro" id="IPR003439">
    <property type="entry name" value="ABC_transporter-like_ATP-bd"/>
</dbReference>
<dbReference type="InterPro" id="IPR003593">
    <property type="entry name" value="AAA+_ATPase"/>
</dbReference>
<dbReference type="InterPro" id="IPR050352">
    <property type="entry name" value="ABCG_transporters"/>
</dbReference>
<dbReference type="GO" id="GO:0016020">
    <property type="term" value="C:membrane"/>
    <property type="evidence" value="ECO:0007669"/>
    <property type="project" value="UniProtKB-SubCell"/>
</dbReference>
<feature type="region of interest" description="Disordered" evidence="9">
    <location>
        <begin position="521"/>
        <end position="546"/>
    </location>
</feature>
<gene>
    <name evidence="13" type="ORF">JQS43_25030</name>
</gene>
<dbReference type="PANTHER" id="PTHR48041:SF139">
    <property type="entry name" value="PROTEIN SCARLET"/>
    <property type="match status" value="1"/>
</dbReference>
<sequence length="815" mass="85368">MSVIESAGQLVVTVNGERHAFGPGVPVVLGRSPGCQVVIADSRVSRRHLEISRQPHGWLVRDLGSANGTFYDGQRWGGGPVSEPTEIRLGHVTDGPLVELSVASAPIAAPPPATPAAAAPGVASPSPATVPPPPTPPGVPSPPPTPSPVPPPPEVSSPAPASSPVPPPPPDVPSPPPTPSPVPPPPPLSRPITIGRDKENDIVLTDLLVSRRHARLEPTPYGFQVQDLGSSNRTFVNGVPITSAPLQAGDLLTIGRTRFVQQGGQLREVTDEPAAGLTVNGISYTLPNGTTLTDNVSLQVNGARLVALLGPSGAGKSTLFRLLCGELEPTGGNVLYQNVDVHTHYAEVKSRIGIVPQHTIAHQRLTAQEALQYAAQLRLSGDTSAAERDRRVQQVVSELGLSKHAGTRVDRLSGGQQRRLSIGFELLTRTSLLMLDEPTSGLDPALAFDVMKLLRRLADEGRQVLVTTHDTAHLNLCDSVVIMGAGGKLAYVGPPDGIAAHFGTDQWPEIFSRLAIAPAGPSGGATAAGKRARAGQPRPRQAATRPAGKLVRRQFGVLFRRQVRLLFADRGYLAFLAAMPVALAVLALAVPGGNGLGDPFPDPSSEAMRLLVVLIVGATFTGMAASVRDLVGERPIFRHERAAGLTPEAYLRSKLAFFATVAIAQSVLLVGCVRLIRPGPDTALLLGSGTLEVIIAVSATAVACTIMGLLVSALTTTVEQTTPPLVVAVMAQLVLCGGVIPVTGRAVLEQASWLAPARWGYASAAATTDLRRVSLGTPDDVLWSHHPAAWLGGIAAMIGISIVFALLTRRLLRRR</sequence>
<evidence type="ECO:0000313" key="13">
    <source>
        <dbReference type="EMBL" id="QSB14682.1"/>
    </source>
</evidence>
<dbReference type="Pfam" id="PF01061">
    <property type="entry name" value="ABC2_membrane"/>
    <property type="match status" value="1"/>
</dbReference>
<evidence type="ECO:0000256" key="8">
    <source>
        <dbReference type="ARBA" id="ARBA00023136"/>
    </source>
</evidence>
<evidence type="ECO:0000313" key="14">
    <source>
        <dbReference type="Proteomes" id="UP000662857"/>
    </source>
</evidence>
<evidence type="ECO:0000256" key="7">
    <source>
        <dbReference type="ARBA" id="ARBA00022989"/>
    </source>
</evidence>
<keyword evidence="8 10" id="KW-0472">Membrane</keyword>
<evidence type="ECO:0000256" key="6">
    <source>
        <dbReference type="ARBA" id="ARBA00022840"/>
    </source>
</evidence>
<evidence type="ECO:0000256" key="2">
    <source>
        <dbReference type="ARBA" id="ARBA00022448"/>
    </source>
</evidence>
<dbReference type="AlphaFoldDB" id="A0A895YEW5"/>